<proteinExistence type="predicted"/>
<protein>
    <submittedName>
        <fullName evidence="1">Uncharacterized protein</fullName>
    </submittedName>
</protein>
<gene>
    <name evidence="1" type="ordered locus">Turpa_0950</name>
</gene>
<dbReference type="Proteomes" id="UP000006048">
    <property type="component" value="Chromosome"/>
</dbReference>
<dbReference type="EMBL" id="CP002959">
    <property type="protein sequence ID" value="AFM11599.1"/>
    <property type="molecule type" value="Genomic_DNA"/>
</dbReference>
<accession>I4B2U2</accession>
<dbReference type="KEGG" id="tpx:Turpa_0950"/>
<evidence type="ECO:0000313" key="2">
    <source>
        <dbReference type="Proteomes" id="UP000006048"/>
    </source>
</evidence>
<dbReference type="STRING" id="869212.Turpa_0950"/>
<dbReference type="AlphaFoldDB" id="I4B2U2"/>
<name>I4B2U2_TURPD</name>
<organism evidence="1 2">
    <name type="scientific">Turneriella parva (strain ATCC BAA-1111 / DSM 21527 / NCTC 11395 / H)</name>
    <name type="common">Leptospira parva</name>
    <dbReference type="NCBI Taxonomy" id="869212"/>
    <lineage>
        <taxon>Bacteria</taxon>
        <taxon>Pseudomonadati</taxon>
        <taxon>Spirochaetota</taxon>
        <taxon>Spirochaetia</taxon>
        <taxon>Leptospirales</taxon>
        <taxon>Leptospiraceae</taxon>
        <taxon>Turneriella</taxon>
    </lineage>
</organism>
<sequence>MLQRFRFASVTAFILFTASLHSVQVIYERGDGAFASRPVLGPEEIDVPAGALVEFETDWKHEKKKWDGKTRYGSHLRKITNKGTHMIIAYLRTSPTAESQIRVFPGTSESVKGDLLALEAAPEPLAAADLQFRCNVVVERSDNMHNGKGRPSASLGKEQFSLRLGEMIIFDTDWQHEKKKSAKGKYYGPHLRRLTGTTSGARVNVRTISPLPAEMAKRVGLGVRKIIDKSFQGTELQPGVPMEFQADLLSLRCSR</sequence>
<dbReference type="HOGENOM" id="CLU_1089655_0_0_12"/>
<keyword evidence="2" id="KW-1185">Reference proteome</keyword>
<evidence type="ECO:0000313" key="1">
    <source>
        <dbReference type="EMBL" id="AFM11599.1"/>
    </source>
</evidence>
<reference evidence="1 2" key="1">
    <citation type="submission" date="2012-06" db="EMBL/GenBank/DDBJ databases">
        <title>The complete chromosome of genome of Turneriella parva DSM 21527.</title>
        <authorList>
            <consortium name="US DOE Joint Genome Institute (JGI-PGF)"/>
            <person name="Lucas S."/>
            <person name="Han J."/>
            <person name="Lapidus A."/>
            <person name="Bruce D."/>
            <person name="Goodwin L."/>
            <person name="Pitluck S."/>
            <person name="Peters L."/>
            <person name="Kyrpides N."/>
            <person name="Mavromatis K."/>
            <person name="Ivanova N."/>
            <person name="Mikhailova N."/>
            <person name="Chertkov O."/>
            <person name="Detter J.C."/>
            <person name="Tapia R."/>
            <person name="Han C."/>
            <person name="Land M."/>
            <person name="Hauser L."/>
            <person name="Markowitz V."/>
            <person name="Cheng J.-F."/>
            <person name="Hugenholtz P."/>
            <person name="Woyke T."/>
            <person name="Wu D."/>
            <person name="Gronow S."/>
            <person name="Wellnitz S."/>
            <person name="Brambilla E."/>
            <person name="Klenk H.-P."/>
            <person name="Eisen J.A."/>
        </authorList>
    </citation>
    <scope>NUCLEOTIDE SEQUENCE [LARGE SCALE GENOMIC DNA]</scope>
    <source>
        <strain evidence="2">ATCC BAA-1111 / DSM 21527 / NCTC 11395 / H</strain>
    </source>
</reference>